<feature type="region of interest" description="Disordered" evidence="1">
    <location>
        <begin position="1"/>
        <end position="42"/>
    </location>
</feature>
<proteinExistence type="predicted"/>
<dbReference type="EMBL" id="BAAAQX010000024">
    <property type="protein sequence ID" value="GAA2212098.1"/>
    <property type="molecule type" value="Genomic_DNA"/>
</dbReference>
<accession>A0ABN3CRZ2</accession>
<protein>
    <recommendedName>
        <fullName evidence="4">Type III effector protein</fullName>
    </recommendedName>
</protein>
<keyword evidence="3" id="KW-1185">Reference proteome</keyword>
<evidence type="ECO:0008006" key="4">
    <source>
        <dbReference type="Google" id="ProtNLM"/>
    </source>
</evidence>
<feature type="region of interest" description="Disordered" evidence="1">
    <location>
        <begin position="379"/>
        <end position="403"/>
    </location>
</feature>
<name>A0ABN3CRZ2_9ACTN</name>
<organism evidence="2 3">
    <name type="scientific">Nonomuraea monospora</name>
    <dbReference type="NCBI Taxonomy" id="568818"/>
    <lineage>
        <taxon>Bacteria</taxon>
        <taxon>Bacillati</taxon>
        <taxon>Actinomycetota</taxon>
        <taxon>Actinomycetes</taxon>
        <taxon>Streptosporangiales</taxon>
        <taxon>Streptosporangiaceae</taxon>
        <taxon>Nonomuraea</taxon>
    </lineage>
</organism>
<sequence length="776" mass="82881">MSGTGAPLRRSKRAKSEPIRYVPGSSLVATKKPKPKPNKSLIEADPKMTKVAPATGQWSKIVFTPGHQQLPAGAKVSLSPEPEMDGAIGARWIKTLLVSGLQRTPSPFRNRMGDHTTAWQAVVDSVKAAVHEKSIKNAAAAILDLQMAAEASLKAADGSNRLLFKWMEQIDAASATDRLPRMQDAAQTVAEACERASKAKTESEASAALSQAIAHHLAFLNYLPFSTVPAASDRGSTGSGEGTHHAALLGYEIAAAEAMKAKKKPPAILAEGAGAAVWGMFAFDAVLREAHIDYALNPATAMQSAKQYGQLTAINAKINQALKAVVANAGKPAQQDVMEEALAELDAIIATDGVYRDILLAAGHLKAKVTDVRERLSEPYQHDRAQQARKLQNSPATQGHLDKAKQVAADVTKLGDGNQAASLATDLLANLLHKHVRTMAATYPHSVAALNLGPPAGGKLGAKAAEQLAGMVEEGLRKHYPDYFTDGTEPSRLQPLLKQVAAQLAAMPAIAVKPANTTWASEAHRADLVVTVKAKEKEKLKVNGRAPAPPGVAGMGCHTTAWVMETQHVNYLVREARTDKEVIAALRSAVLGDLNGKPIGLAHLLPIDQIRGRQLSSLFDQAAAVLKAESASQAATAYLSFRNLLPYATVDEGDRSGKRERKDGTLEETYDKAAIEQAGNRIKEELKKAGADVIASLRDEDDLLRQQSAQWDFNPVLAAAVEAARTRLTDLADNLGNQQSAARNKLGDQGKALVLNTRQAEHKKVWTEAKAFRTGK</sequence>
<evidence type="ECO:0000313" key="2">
    <source>
        <dbReference type="EMBL" id="GAA2212098.1"/>
    </source>
</evidence>
<reference evidence="2 3" key="1">
    <citation type="journal article" date="2019" name="Int. J. Syst. Evol. Microbiol.">
        <title>The Global Catalogue of Microorganisms (GCM) 10K type strain sequencing project: providing services to taxonomists for standard genome sequencing and annotation.</title>
        <authorList>
            <consortium name="The Broad Institute Genomics Platform"/>
            <consortium name="The Broad Institute Genome Sequencing Center for Infectious Disease"/>
            <person name="Wu L."/>
            <person name="Ma J."/>
        </authorList>
    </citation>
    <scope>NUCLEOTIDE SEQUENCE [LARGE SCALE GENOMIC DNA]</scope>
    <source>
        <strain evidence="2 3">JCM 16114</strain>
    </source>
</reference>
<dbReference type="Proteomes" id="UP001499843">
    <property type="component" value="Unassembled WGS sequence"/>
</dbReference>
<evidence type="ECO:0000256" key="1">
    <source>
        <dbReference type="SAM" id="MobiDB-lite"/>
    </source>
</evidence>
<gene>
    <name evidence="2" type="ORF">GCM10009850_075600</name>
</gene>
<dbReference type="RefSeq" id="WP_344485940.1">
    <property type="nucleotide sequence ID" value="NZ_BAAAQX010000024.1"/>
</dbReference>
<evidence type="ECO:0000313" key="3">
    <source>
        <dbReference type="Proteomes" id="UP001499843"/>
    </source>
</evidence>
<comment type="caution">
    <text evidence="2">The sequence shown here is derived from an EMBL/GenBank/DDBJ whole genome shotgun (WGS) entry which is preliminary data.</text>
</comment>